<accession>A0A1V0SBA3</accession>
<dbReference type="InterPro" id="IPR027065">
    <property type="entry name" value="Lon_Prtase"/>
</dbReference>
<dbReference type="GO" id="GO:0004176">
    <property type="term" value="F:ATP-dependent peptidase activity"/>
    <property type="evidence" value="ECO:0007669"/>
    <property type="project" value="InterPro"/>
</dbReference>
<keyword evidence="5" id="KW-0067">ATP-binding</keyword>
<protein>
    <submittedName>
        <fullName evidence="7">ATP-dependent Lon protease</fullName>
    </submittedName>
</protein>
<reference evidence="7" key="1">
    <citation type="journal article" date="2017" name="Science">
        <title>Giant viruses with an expanded complement of translation system components.</title>
        <authorList>
            <person name="Schulz F."/>
            <person name="Yutin N."/>
            <person name="Ivanova N.N."/>
            <person name="Ortega D.R."/>
            <person name="Lee T.K."/>
            <person name="Vierheilig J."/>
            <person name="Daims H."/>
            <person name="Horn M."/>
            <person name="Wagner M."/>
            <person name="Jensen G.J."/>
            <person name="Kyrpides N.C."/>
            <person name="Koonin E.V."/>
            <person name="Woyke T."/>
        </authorList>
    </citation>
    <scope>NUCLEOTIDE SEQUENCE</scope>
    <source>
        <strain evidence="7">CTV1</strain>
    </source>
</reference>
<gene>
    <name evidence="7" type="ORF">Catovirus_1_1043</name>
</gene>
<sequence>MTNTNLKDFMVCYLQNEYKWFSHILNNYYLHVERCHSDHIITINERILYLKNFNEIIKNMNDIYNNKMNELKEKDFIDQESNDENINDNSKNIKDMNIDNYLQDLLNKTNCTKELIELTKIYESLNINKLYGFDLNIFEETKSKLLNLSTTLGFYNMNDSLDLLIGKKHHIFFNSDNKSENHNYYQILLKYFVPLSFKKNKYSGTKTLISCDQKNSEYEILFDNHYEIIICISERKIKLTFFGYFANDPLNIAIRTCQISEHFLYNKKKILSDHIHSKFKYINDNFKNNYIKSLLVGDIISLTKNKLSEKIENDYDKYTKLSKLSFKNLMQDFLSENSTIKTQFNTIKLLLIANSEESTNLAGLLFGLTKDKKIGGDYLSNIIHKNLNYTSQTRLRKSSTTIKTELDKLKNITSDNIDIKKQIVLCKNMPLHVKKIAVDKAEEMKSGSSEFYKQKTYLDVLLNFPWPSPNDNEDDIFSNIGSDLSESRNFLNKLKNTLDNKVYGHNECKSVVQELIGKWLTNPKSPGKVIGLAGPPGVGKTMIAKSLGDAMGIPFTQINLGGMEDRCVLSGHSYTYSAAQPGLILRKMIEAGKPRCIMYFDELDKACTKHGINEIYNVLIHVTDPNTNSQFSDAFFNETTFRLDKVLFVFSYNDAGKIDKILLDRMEKIDVKPYTTADKLIIFKQFLIKEVSEGIGIDHNFINFQDADVEYIIDNFTFEAGVRELKRKLETIFLKLNLDRIFGRGPFENQNPKNILITREHIDKYLNKPNLNIKKIHEHNDIGIINGLYATNSGSGGIIPILVYNNFVGTKNKFVLKITGSQGKIMKESVSFAFTTAMNIIKSEYRQKFLENCPFGLHIHTPDGATPKDGPSAGSAFTTAFISRILNKKIKKDIAMTGEIEMSGNITAIGGLEYKLKGAQKAGVKTVFIPTENKSDLDKILEKDITIQNDIKIHLVSHIFEILKIALIDETENDKIFNSEKYLTINK</sequence>
<evidence type="ECO:0000313" key="7">
    <source>
        <dbReference type="EMBL" id="ARF08993.1"/>
    </source>
</evidence>
<proteinExistence type="predicted"/>
<dbReference type="InterPro" id="IPR003593">
    <property type="entry name" value="AAA+_ATPase"/>
</dbReference>
<evidence type="ECO:0000256" key="2">
    <source>
        <dbReference type="ARBA" id="ARBA00022741"/>
    </source>
</evidence>
<evidence type="ECO:0000256" key="1">
    <source>
        <dbReference type="ARBA" id="ARBA00022670"/>
    </source>
</evidence>
<dbReference type="GO" id="GO:0016887">
    <property type="term" value="F:ATP hydrolysis activity"/>
    <property type="evidence" value="ECO:0007669"/>
    <property type="project" value="InterPro"/>
</dbReference>
<dbReference type="SUPFAM" id="SSF52540">
    <property type="entry name" value="P-loop containing nucleoside triphosphate hydrolases"/>
    <property type="match status" value="1"/>
</dbReference>
<dbReference type="InterPro" id="IPR027417">
    <property type="entry name" value="P-loop_NTPase"/>
</dbReference>
<dbReference type="Pfam" id="PF00004">
    <property type="entry name" value="AAA"/>
    <property type="match status" value="1"/>
</dbReference>
<keyword evidence="4" id="KW-0720">Serine protease</keyword>
<dbReference type="GO" id="GO:0051131">
    <property type="term" value="P:chaperone-mediated protein complex assembly"/>
    <property type="evidence" value="ECO:0007669"/>
    <property type="project" value="TreeGrafter"/>
</dbReference>
<dbReference type="Gene3D" id="1.10.8.60">
    <property type="match status" value="1"/>
</dbReference>
<name>A0A1V0SBA3_9VIRU</name>
<dbReference type="PRINTS" id="PR00830">
    <property type="entry name" value="ENDOLAPTASE"/>
</dbReference>
<feature type="domain" description="Lon proteolytic" evidence="6">
    <location>
        <begin position="779"/>
        <end position="969"/>
    </location>
</feature>
<dbReference type="GO" id="GO:0004252">
    <property type="term" value="F:serine-type endopeptidase activity"/>
    <property type="evidence" value="ECO:0007669"/>
    <property type="project" value="InterPro"/>
</dbReference>
<dbReference type="PANTHER" id="PTHR43718">
    <property type="entry name" value="LON PROTEASE"/>
    <property type="match status" value="1"/>
</dbReference>
<dbReference type="SUPFAM" id="SSF54211">
    <property type="entry name" value="Ribosomal protein S5 domain 2-like"/>
    <property type="match status" value="1"/>
</dbReference>
<dbReference type="GO" id="GO:0007005">
    <property type="term" value="P:mitochondrion organization"/>
    <property type="evidence" value="ECO:0007669"/>
    <property type="project" value="TreeGrafter"/>
</dbReference>
<dbReference type="GO" id="GO:0005524">
    <property type="term" value="F:ATP binding"/>
    <property type="evidence" value="ECO:0007669"/>
    <property type="project" value="UniProtKB-KW"/>
</dbReference>
<dbReference type="EMBL" id="KY684083">
    <property type="protein sequence ID" value="ARF08993.1"/>
    <property type="molecule type" value="Genomic_DNA"/>
</dbReference>
<keyword evidence="3" id="KW-0378">Hydrolase</keyword>
<evidence type="ECO:0000259" key="6">
    <source>
        <dbReference type="PROSITE" id="PS51786"/>
    </source>
</evidence>
<keyword evidence="1 7" id="KW-0645">Protease</keyword>
<dbReference type="InterPro" id="IPR008269">
    <property type="entry name" value="Lon_proteolytic"/>
</dbReference>
<dbReference type="PROSITE" id="PS51786">
    <property type="entry name" value="LON_PROTEOLYTIC"/>
    <property type="match status" value="1"/>
</dbReference>
<dbReference type="GO" id="GO:0003697">
    <property type="term" value="F:single-stranded DNA binding"/>
    <property type="evidence" value="ECO:0007669"/>
    <property type="project" value="TreeGrafter"/>
</dbReference>
<keyword evidence="2" id="KW-0547">Nucleotide-binding</keyword>
<dbReference type="InterPro" id="IPR020568">
    <property type="entry name" value="Ribosomal_Su5_D2-typ_SF"/>
</dbReference>
<dbReference type="GO" id="GO:0006515">
    <property type="term" value="P:protein quality control for misfolded or incompletely synthesized proteins"/>
    <property type="evidence" value="ECO:0007669"/>
    <property type="project" value="TreeGrafter"/>
</dbReference>
<dbReference type="Pfam" id="PF05362">
    <property type="entry name" value="Lon_C"/>
    <property type="match status" value="1"/>
</dbReference>
<organism evidence="7">
    <name type="scientific">Catovirus CTV1</name>
    <dbReference type="NCBI Taxonomy" id="1977631"/>
    <lineage>
        <taxon>Viruses</taxon>
        <taxon>Varidnaviria</taxon>
        <taxon>Bamfordvirae</taxon>
        <taxon>Nucleocytoviricota</taxon>
        <taxon>Megaviricetes</taxon>
        <taxon>Imitervirales</taxon>
        <taxon>Mimiviridae</taxon>
        <taxon>Klosneuvirinae</taxon>
        <taxon>Catovirus</taxon>
    </lineage>
</organism>
<dbReference type="PANTHER" id="PTHR43718:SF2">
    <property type="entry name" value="LON PROTEASE HOMOLOG, MITOCHONDRIAL"/>
    <property type="match status" value="1"/>
</dbReference>
<evidence type="ECO:0000256" key="3">
    <source>
        <dbReference type="ARBA" id="ARBA00022801"/>
    </source>
</evidence>
<dbReference type="InterPro" id="IPR014721">
    <property type="entry name" value="Ribsml_uS5_D2-typ_fold_subgr"/>
</dbReference>
<dbReference type="Pfam" id="PF22667">
    <property type="entry name" value="Lon_lid"/>
    <property type="match status" value="1"/>
</dbReference>
<dbReference type="InterPro" id="IPR003959">
    <property type="entry name" value="ATPase_AAA_core"/>
</dbReference>
<dbReference type="Gene3D" id="3.40.50.300">
    <property type="entry name" value="P-loop containing nucleotide triphosphate hydrolases"/>
    <property type="match status" value="1"/>
</dbReference>
<dbReference type="InterPro" id="IPR054594">
    <property type="entry name" value="Lon_lid"/>
</dbReference>
<evidence type="ECO:0000256" key="5">
    <source>
        <dbReference type="ARBA" id="ARBA00022840"/>
    </source>
</evidence>
<dbReference type="Gene3D" id="3.30.230.10">
    <property type="match status" value="1"/>
</dbReference>
<dbReference type="SMART" id="SM00382">
    <property type="entry name" value="AAA"/>
    <property type="match status" value="1"/>
</dbReference>
<evidence type="ECO:0000256" key="4">
    <source>
        <dbReference type="ARBA" id="ARBA00022825"/>
    </source>
</evidence>